<feature type="region of interest" description="Disordered" evidence="1">
    <location>
        <begin position="51"/>
        <end position="93"/>
    </location>
</feature>
<evidence type="ECO:0000256" key="1">
    <source>
        <dbReference type="SAM" id="MobiDB-lite"/>
    </source>
</evidence>
<gene>
    <name evidence="2" type="ORF">LCGC14_0365210</name>
</gene>
<protein>
    <submittedName>
        <fullName evidence="2">Uncharacterized protein</fullName>
    </submittedName>
</protein>
<dbReference type="AlphaFoldDB" id="A0A0F9T6M9"/>
<dbReference type="EMBL" id="LAZR01000287">
    <property type="protein sequence ID" value="KKN76870.1"/>
    <property type="molecule type" value="Genomic_DNA"/>
</dbReference>
<reference evidence="2" key="1">
    <citation type="journal article" date="2015" name="Nature">
        <title>Complex archaea that bridge the gap between prokaryotes and eukaryotes.</title>
        <authorList>
            <person name="Spang A."/>
            <person name="Saw J.H."/>
            <person name="Jorgensen S.L."/>
            <person name="Zaremba-Niedzwiedzka K."/>
            <person name="Martijn J."/>
            <person name="Lind A.E."/>
            <person name="van Eijk R."/>
            <person name="Schleper C."/>
            <person name="Guy L."/>
            <person name="Ettema T.J."/>
        </authorList>
    </citation>
    <scope>NUCLEOTIDE SEQUENCE</scope>
</reference>
<comment type="caution">
    <text evidence="2">The sequence shown here is derived from an EMBL/GenBank/DDBJ whole genome shotgun (WGS) entry which is preliminary data.</text>
</comment>
<organism evidence="2">
    <name type="scientific">marine sediment metagenome</name>
    <dbReference type="NCBI Taxonomy" id="412755"/>
    <lineage>
        <taxon>unclassified sequences</taxon>
        <taxon>metagenomes</taxon>
        <taxon>ecological metagenomes</taxon>
    </lineage>
</organism>
<name>A0A0F9T6M9_9ZZZZ</name>
<evidence type="ECO:0000313" key="2">
    <source>
        <dbReference type="EMBL" id="KKN76870.1"/>
    </source>
</evidence>
<sequence length="177" mass="19918">MTPDKWADKDRITRRSIERQTAAKIAFEFARDDEEVRITLDHAELIYQWISGQPSEPSPKATEKAGSTPFGSALSKPPATGVTATKPSPAEEGKVVVDRNLGAIKSLPQFHKAVFDDFRLQPEESLKLLEKKQWSEDGTSFTLVQYKAWSDVGDTFEECYLTIMRKAMEPEPENSLL</sequence>
<proteinExistence type="predicted"/>
<accession>A0A0F9T6M9</accession>